<comment type="caution">
    <text evidence="5">The sequence shown here is derived from an EMBL/GenBank/DDBJ whole genome shotgun (WGS) entry which is preliminary data.</text>
</comment>
<dbReference type="PROSITE" id="PS50279">
    <property type="entry name" value="BPTI_KUNITZ_2"/>
    <property type="match status" value="2"/>
</dbReference>
<feature type="domain" description="BPTI/Kunitz inhibitor" evidence="4">
    <location>
        <begin position="404"/>
        <end position="454"/>
    </location>
</feature>
<feature type="chain" id="PRO_5017995576" evidence="3">
    <location>
        <begin position="23"/>
        <end position="486"/>
    </location>
</feature>
<dbReference type="PANTHER" id="PTHR10083">
    <property type="entry name" value="KUNITZ-TYPE PROTEASE INHIBITOR-RELATED"/>
    <property type="match status" value="1"/>
</dbReference>
<dbReference type="GO" id="GO:0005615">
    <property type="term" value="C:extracellular space"/>
    <property type="evidence" value="ECO:0007669"/>
    <property type="project" value="TreeGrafter"/>
</dbReference>
<evidence type="ECO:0000256" key="1">
    <source>
        <dbReference type="ARBA" id="ARBA00023157"/>
    </source>
</evidence>
<dbReference type="SMART" id="SM00131">
    <property type="entry name" value="KU"/>
    <property type="match status" value="2"/>
</dbReference>
<proteinExistence type="predicted"/>
<protein>
    <submittedName>
        <fullName evidence="5">Kunitz-type serine protease inhibitor vestiginin-7-like</fullName>
    </submittedName>
</protein>
<dbReference type="CDD" id="cd00109">
    <property type="entry name" value="Kunitz-type"/>
    <property type="match status" value="2"/>
</dbReference>
<dbReference type="PRINTS" id="PR00759">
    <property type="entry name" value="BASICPTASE"/>
</dbReference>
<evidence type="ECO:0000313" key="5">
    <source>
        <dbReference type="EMBL" id="RNA20280.1"/>
    </source>
</evidence>
<keyword evidence="1" id="KW-1015">Disulfide bond</keyword>
<dbReference type="InterPro" id="IPR002223">
    <property type="entry name" value="Kunitz_BPTI"/>
</dbReference>
<keyword evidence="3" id="KW-0732">Signal</keyword>
<organism evidence="5 6">
    <name type="scientific">Brachionus plicatilis</name>
    <name type="common">Marine rotifer</name>
    <name type="synonym">Brachionus muelleri</name>
    <dbReference type="NCBI Taxonomy" id="10195"/>
    <lineage>
        <taxon>Eukaryota</taxon>
        <taxon>Metazoa</taxon>
        <taxon>Spiralia</taxon>
        <taxon>Gnathifera</taxon>
        <taxon>Rotifera</taxon>
        <taxon>Eurotatoria</taxon>
        <taxon>Monogononta</taxon>
        <taxon>Pseudotrocha</taxon>
        <taxon>Ploima</taxon>
        <taxon>Brachionidae</taxon>
        <taxon>Brachionus</taxon>
    </lineage>
</organism>
<gene>
    <name evidence="5" type="ORF">BpHYR1_031896</name>
</gene>
<dbReference type="Pfam" id="PF00014">
    <property type="entry name" value="Kunitz_BPTI"/>
    <property type="match status" value="2"/>
</dbReference>
<reference evidence="5 6" key="1">
    <citation type="journal article" date="2018" name="Sci. Rep.">
        <title>Genomic signatures of local adaptation to the degree of environmental predictability in rotifers.</title>
        <authorList>
            <person name="Franch-Gras L."/>
            <person name="Hahn C."/>
            <person name="Garcia-Roger E.M."/>
            <person name="Carmona M.J."/>
            <person name="Serra M."/>
            <person name="Gomez A."/>
        </authorList>
    </citation>
    <scope>NUCLEOTIDE SEQUENCE [LARGE SCALE GENOMIC DNA]</scope>
    <source>
        <strain evidence="5">HYR1</strain>
    </source>
</reference>
<evidence type="ECO:0000313" key="6">
    <source>
        <dbReference type="Proteomes" id="UP000276133"/>
    </source>
</evidence>
<name>A0A3M7R9T2_BRAPC</name>
<dbReference type="Gene3D" id="4.10.410.10">
    <property type="entry name" value="Pancreatic trypsin inhibitor Kunitz domain"/>
    <property type="match status" value="2"/>
</dbReference>
<dbReference type="AlphaFoldDB" id="A0A3M7R9T2"/>
<dbReference type="InterPro" id="IPR050098">
    <property type="entry name" value="TFPI/VKTCI-like"/>
</dbReference>
<dbReference type="OrthoDB" id="4473401at2759"/>
<dbReference type="PANTHER" id="PTHR10083:SF374">
    <property type="entry name" value="BPTI_KUNITZ INHIBITOR DOMAIN-CONTAINING PROTEIN"/>
    <property type="match status" value="1"/>
</dbReference>
<sequence>MYTLKNIRKQIMITLLLVCVTSQLSLRNKRQQDPSETDYFSPLDESLRLDHLPLHDDTELEKIENDVNSTPQDQIVLSTVANEINGHIFAEISPMQAEEVTGAENVDQQNDYSTYFYDYNDYHYNDPENLLPSKQENLGIVEENVEEQDTFTDDNQLLDLNDTHTYDVDEDYGYHIESYDAEIPETIMETSEPEKSNEINQVEYQDVETESPSGETINAEEEDTHTLDENNNDEDASFYIDEPDRDQLLKSNRIAEDYENEVEILKPSIWFKQMIVNETHEEESHLTANCPDLNCEFGFKTDLYGKPICSCFNPCHEKKCGANICKIEKISESKYIGACYDPTKIERPIHCHLPLATGSCKNYTSRFYFNSFLQRCAHFVYTGCEGNHNNFDTWEKCEMECNTCSLPATRGPCHGNIIRYYYDSLKRECVAFNWGGCKGNENNFKSRKHCEDSCIFRREGALFLHGMPIKVIRKYHQDQIEENSQN</sequence>
<dbReference type="GO" id="GO:0004867">
    <property type="term" value="F:serine-type endopeptidase inhibitor activity"/>
    <property type="evidence" value="ECO:0007669"/>
    <property type="project" value="InterPro"/>
</dbReference>
<dbReference type="PROSITE" id="PS00280">
    <property type="entry name" value="BPTI_KUNITZ_1"/>
    <property type="match status" value="1"/>
</dbReference>
<dbReference type="Proteomes" id="UP000276133">
    <property type="component" value="Unassembled WGS sequence"/>
</dbReference>
<evidence type="ECO:0000256" key="2">
    <source>
        <dbReference type="SAM" id="MobiDB-lite"/>
    </source>
</evidence>
<dbReference type="InterPro" id="IPR036880">
    <property type="entry name" value="Kunitz_BPTI_sf"/>
</dbReference>
<feature type="signal peptide" evidence="3">
    <location>
        <begin position="1"/>
        <end position="22"/>
    </location>
</feature>
<dbReference type="SUPFAM" id="SSF57362">
    <property type="entry name" value="BPTI-like"/>
    <property type="match status" value="2"/>
</dbReference>
<accession>A0A3M7R9T2</accession>
<keyword evidence="6" id="KW-1185">Reference proteome</keyword>
<dbReference type="STRING" id="10195.A0A3M7R9T2"/>
<evidence type="ECO:0000259" key="4">
    <source>
        <dbReference type="PROSITE" id="PS50279"/>
    </source>
</evidence>
<feature type="domain" description="BPTI/Kunitz inhibitor" evidence="4">
    <location>
        <begin position="351"/>
        <end position="401"/>
    </location>
</feature>
<dbReference type="InterPro" id="IPR020901">
    <property type="entry name" value="Prtase_inh_Kunz-CS"/>
</dbReference>
<feature type="region of interest" description="Disordered" evidence="2">
    <location>
        <begin position="205"/>
        <end position="238"/>
    </location>
</feature>
<dbReference type="EMBL" id="REGN01003882">
    <property type="protein sequence ID" value="RNA20280.1"/>
    <property type="molecule type" value="Genomic_DNA"/>
</dbReference>
<evidence type="ECO:0000256" key="3">
    <source>
        <dbReference type="SAM" id="SignalP"/>
    </source>
</evidence>